<dbReference type="AlphaFoldDB" id="A0A939GDW8"/>
<reference evidence="1" key="1">
    <citation type="submission" date="2021-03" db="EMBL/GenBank/DDBJ databases">
        <title>Fibrella sp. HMF5335 genome sequencing and assembly.</title>
        <authorList>
            <person name="Kang H."/>
            <person name="Kim H."/>
            <person name="Bae S."/>
            <person name="Joh K."/>
        </authorList>
    </citation>
    <scope>NUCLEOTIDE SEQUENCE</scope>
    <source>
        <strain evidence="1">HMF5335</strain>
    </source>
</reference>
<comment type="caution">
    <text evidence="1">The sequence shown here is derived from an EMBL/GenBank/DDBJ whole genome shotgun (WGS) entry which is preliminary data.</text>
</comment>
<evidence type="ECO:0000313" key="1">
    <source>
        <dbReference type="EMBL" id="MBO0935444.1"/>
    </source>
</evidence>
<dbReference type="EMBL" id="JAFMYV010000001">
    <property type="protein sequence ID" value="MBO0935444.1"/>
    <property type="molecule type" value="Genomic_DNA"/>
</dbReference>
<evidence type="ECO:0000313" key="2">
    <source>
        <dbReference type="Proteomes" id="UP000664034"/>
    </source>
</evidence>
<protein>
    <submittedName>
        <fullName evidence="1">Uncharacterized protein</fullName>
    </submittedName>
</protein>
<dbReference type="Proteomes" id="UP000664034">
    <property type="component" value="Unassembled WGS sequence"/>
</dbReference>
<name>A0A939GDW8_9BACT</name>
<gene>
    <name evidence="1" type="ORF">J2I47_02675</name>
</gene>
<organism evidence="1 2">
    <name type="scientific">Fibrella rubiginis</name>
    <dbReference type="NCBI Taxonomy" id="2817060"/>
    <lineage>
        <taxon>Bacteria</taxon>
        <taxon>Pseudomonadati</taxon>
        <taxon>Bacteroidota</taxon>
        <taxon>Cytophagia</taxon>
        <taxon>Cytophagales</taxon>
        <taxon>Spirosomataceae</taxon>
        <taxon>Fibrella</taxon>
    </lineage>
</organism>
<accession>A0A939GDW8</accession>
<sequence length="110" mass="12048">MNYFLPFATSALQAERIHRRIADRVTSLGYAISSERIYEINYRDMGMAVHEAVGAISANGETVLAIFKGPANYFICTYSRGVVWGEPMLACPTSTDSVECFDDEAGPDVG</sequence>
<proteinExistence type="predicted"/>
<keyword evidence="2" id="KW-1185">Reference proteome</keyword>
<dbReference type="RefSeq" id="WP_207362997.1">
    <property type="nucleotide sequence ID" value="NZ_JAFMYV010000001.1"/>
</dbReference>